<gene>
    <name evidence="10" type="ORF">GH714_037021</name>
</gene>
<keyword evidence="6" id="KW-0862">Zinc</keyword>
<comment type="subcellular location">
    <subcellularLocation>
        <location evidence="1 7">Nucleus</location>
    </subcellularLocation>
</comment>
<dbReference type="Pfam" id="PF07962">
    <property type="entry name" value="Swi3"/>
    <property type="match status" value="1"/>
</dbReference>
<sequence>MEPAKAAPTGCYKCGRPGHWSRDCPDSNPNPNSNPPSKSTNLSTSNSSRSFPIKSDISNSKPVAEKPKKAPRSRPKLTPEILLGDDGLGYVLRHFPRHFMYRGRGHEVRDLGNLIRLYSEWHSRLLPYYSFDEFVHKVEQVAATRRVKIIDLCTMTFRIGGLVTSFSLYVYVDICMVHTGMCGEENWLRKWVNEQENGIYELEEEICHSAPDEAVGLHQQGDQHLRNYGADGVQEDMLHESDDRATESCLLHFYFLNSGTISYWHGATSSNNIVGLANEVLITDEQRARMEANRLKALERAAARARSLQSS</sequence>
<keyword evidence="4 7" id="KW-0539">Nucleus</keyword>
<proteinExistence type="inferred from homology"/>
<comment type="function">
    <text evidence="7">Plays an important role in the control of DNA replication and the maintenance of replication fork stability.</text>
</comment>
<dbReference type="PANTHER" id="PTHR13220">
    <property type="entry name" value="TIMELESS INTERACTING-RELATED"/>
    <property type="match status" value="1"/>
</dbReference>
<dbReference type="Gene3D" id="4.10.60.10">
    <property type="entry name" value="Zinc finger, CCHC-type"/>
    <property type="match status" value="1"/>
</dbReference>
<feature type="domain" description="CCHC-type" evidence="9">
    <location>
        <begin position="11"/>
        <end position="26"/>
    </location>
</feature>
<dbReference type="GO" id="GO:0003677">
    <property type="term" value="F:DNA binding"/>
    <property type="evidence" value="ECO:0007669"/>
    <property type="project" value="TreeGrafter"/>
</dbReference>
<evidence type="ECO:0000256" key="8">
    <source>
        <dbReference type="SAM" id="MobiDB-lite"/>
    </source>
</evidence>
<dbReference type="InterPro" id="IPR001878">
    <property type="entry name" value="Znf_CCHC"/>
</dbReference>
<evidence type="ECO:0000256" key="5">
    <source>
        <dbReference type="ARBA" id="ARBA00023306"/>
    </source>
</evidence>
<reference evidence="10 11" key="1">
    <citation type="journal article" date="2020" name="Mol. Plant">
        <title>The Chromosome-Based Rubber Tree Genome Provides New Insights into Spurge Genome Evolution and Rubber Biosynthesis.</title>
        <authorList>
            <person name="Liu J."/>
            <person name="Shi C."/>
            <person name="Shi C.C."/>
            <person name="Li W."/>
            <person name="Zhang Q.J."/>
            <person name="Zhang Y."/>
            <person name="Li K."/>
            <person name="Lu H.F."/>
            <person name="Shi C."/>
            <person name="Zhu S.T."/>
            <person name="Xiao Z.Y."/>
            <person name="Nan H."/>
            <person name="Yue Y."/>
            <person name="Zhu X.G."/>
            <person name="Wu Y."/>
            <person name="Hong X.N."/>
            <person name="Fan G.Y."/>
            <person name="Tong Y."/>
            <person name="Zhang D."/>
            <person name="Mao C.L."/>
            <person name="Liu Y.L."/>
            <person name="Hao S.J."/>
            <person name="Liu W.Q."/>
            <person name="Lv M.Q."/>
            <person name="Zhang H.B."/>
            <person name="Liu Y."/>
            <person name="Hu-Tang G.R."/>
            <person name="Wang J.P."/>
            <person name="Wang J.H."/>
            <person name="Sun Y.H."/>
            <person name="Ni S.B."/>
            <person name="Chen W.B."/>
            <person name="Zhang X.C."/>
            <person name="Jiao Y.N."/>
            <person name="Eichler E.E."/>
            <person name="Li G.H."/>
            <person name="Liu X."/>
            <person name="Gao L.Z."/>
        </authorList>
    </citation>
    <scope>NUCLEOTIDE SEQUENCE [LARGE SCALE GENOMIC DNA]</scope>
    <source>
        <strain evidence="11">cv. GT1</strain>
        <tissue evidence="10">Leaf</tissue>
    </source>
</reference>
<protein>
    <recommendedName>
        <fullName evidence="9">CCHC-type domain-containing protein</fullName>
    </recommendedName>
</protein>
<comment type="caution">
    <text evidence="10">The sequence shown here is derived from an EMBL/GenBank/DDBJ whole genome shotgun (WGS) entry which is preliminary data.</text>
</comment>
<dbReference type="GO" id="GO:0043111">
    <property type="term" value="P:replication fork arrest"/>
    <property type="evidence" value="ECO:0007669"/>
    <property type="project" value="TreeGrafter"/>
</dbReference>
<dbReference type="GO" id="GO:0006974">
    <property type="term" value="P:DNA damage response"/>
    <property type="evidence" value="ECO:0007669"/>
    <property type="project" value="UniProtKB-KW"/>
</dbReference>
<keyword evidence="6" id="KW-0479">Metal-binding</keyword>
<evidence type="ECO:0000313" key="10">
    <source>
        <dbReference type="EMBL" id="KAF2321252.1"/>
    </source>
</evidence>
<evidence type="ECO:0000259" key="9">
    <source>
        <dbReference type="PROSITE" id="PS50158"/>
    </source>
</evidence>
<keyword evidence="6" id="KW-0863">Zinc-finger</keyword>
<keyword evidence="3 7" id="KW-0227">DNA damage</keyword>
<keyword evidence="11" id="KW-1185">Reference proteome</keyword>
<feature type="compositionally biased region" description="Low complexity" evidence="8">
    <location>
        <begin position="26"/>
        <end position="52"/>
    </location>
</feature>
<name>A0A6A6N4Y0_HEVBR</name>
<evidence type="ECO:0000313" key="11">
    <source>
        <dbReference type="Proteomes" id="UP000467840"/>
    </source>
</evidence>
<accession>A0A6A6N4Y0</accession>
<evidence type="ECO:0000256" key="3">
    <source>
        <dbReference type="ARBA" id="ARBA00022763"/>
    </source>
</evidence>
<evidence type="ECO:0000256" key="6">
    <source>
        <dbReference type="PROSITE-ProRule" id="PRU00047"/>
    </source>
</evidence>
<dbReference type="PROSITE" id="PS50158">
    <property type="entry name" value="ZF_CCHC"/>
    <property type="match status" value="1"/>
</dbReference>
<dbReference type="EMBL" id="JAAGAX010000003">
    <property type="protein sequence ID" value="KAF2321252.1"/>
    <property type="molecule type" value="Genomic_DNA"/>
</dbReference>
<evidence type="ECO:0000256" key="1">
    <source>
        <dbReference type="ARBA" id="ARBA00004123"/>
    </source>
</evidence>
<dbReference type="SMART" id="SM00343">
    <property type="entry name" value="ZnF_C2HC"/>
    <property type="match status" value="1"/>
</dbReference>
<comment type="similarity">
    <text evidence="2 7">Belongs to the CSM3 family.</text>
</comment>
<dbReference type="GO" id="GO:0031297">
    <property type="term" value="P:replication fork processing"/>
    <property type="evidence" value="ECO:0007669"/>
    <property type="project" value="UniProtKB-UniRule"/>
</dbReference>
<feature type="region of interest" description="Disordered" evidence="8">
    <location>
        <begin position="1"/>
        <end position="78"/>
    </location>
</feature>
<dbReference type="Pfam" id="PF00098">
    <property type="entry name" value="zf-CCHC"/>
    <property type="match status" value="1"/>
</dbReference>
<dbReference type="SUPFAM" id="SSF57756">
    <property type="entry name" value="Retrovirus zinc finger-like domains"/>
    <property type="match status" value="1"/>
</dbReference>
<dbReference type="Proteomes" id="UP000467840">
    <property type="component" value="Chromosome 10"/>
</dbReference>
<dbReference type="InterPro" id="IPR012923">
    <property type="entry name" value="Csm3"/>
</dbReference>
<dbReference type="GO" id="GO:0008270">
    <property type="term" value="F:zinc ion binding"/>
    <property type="evidence" value="ECO:0007669"/>
    <property type="project" value="UniProtKB-KW"/>
</dbReference>
<dbReference type="GO" id="GO:0031298">
    <property type="term" value="C:replication fork protection complex"/>
    <property type="evidence" value="ECO:0007669"/>
    <property type="project" value="TreeGrafter"/>
</dbReference>
<dbReference type="PANTHER" id="PTHR13220:SF11">
    <property type="entry name" value="TIMELESS-INTERACTING PROTEIN"/>
    <property type="match status" value="1"/>
</dbReference>
<evidence type="ECO:0000256" key="2">
    <source>
        <dbReference type="ARBA" id="ARBA00006075"/>
    </source>
</evidence>
<dbReference type="InterPro" id="IPR036875">
    <property type="entry name" value="Znf_CCHC_sf"/>
</dbReference>
<dbReference type="GO" id="GO:0000076">
    <property type="term" value="P:DNA replication checkpoint signaling"/>
    <property type="evidence" value="ECO:0007669"/>
    <property type="project" value="UniProtKB-UniRule"/>
</dbReference>
<evidence type="ECO:0000256" key="4">
    <source>
        <dbReference type="ARBA" id="ARBA00023242"/>
    </source>
</evidence>
<dbReference type="AlphaFoldDB" id="A0A6A6N4Y0"/>
<keyword evidence="5 7" id="KW-0131">Cell cycle</keyword>
<organism evidence="10 11">
    <name type="scientific">Hevea brasiliensis</name>
    <name type="common">Para rubber tree</name>
    <name type="synonym">Siphonia brasiliensis</name>
    <dbReference type="NCBI Taxonomy" id="3981"/>
    <lineage>
        <taxon>Eukaryota</taxon>
        <taxon>Viridiplantae</taxon>
        <taxon>Streptophyta</taxon>
        <taxon>Embryophyta</taxon>
        <taxon>Tracheophyta</taxon>
        <taxon>Spermatophyta</taxon>
        <taxon>Magnoliopsida</taxon>
        <taxon>eudicotyledons</taxon>
        <taxon>Gunneridae</taxon>
        <taxon>Pentapetalae</taxon>
        <taxon>rosids</taxon>
        <taxon>fabids</taxon>
        <taxon>Malpighiales</taxon>
        <taxon>Euphorbiaceae</taxon>
        <taxon>Crotonoideae</taxon>
        <taxon>Micrandreae</taxon>
        <taxon>Hevea</taxon>
    </lineage>
</organism>
<evidence type="ECO:0000256" key="7">
    <source>
        <dbReference type="RuleBase" id="RU366049"/>
    </source>
</evidence>
<dbReference type="InterPro" id="IPR040038">
    <property type="entry name" value="TIPIN/Csm3/Swi3"/>
</dbReference>